<keyword evidence="3" id="KW-1185">Reference proteome</keyword>
<comment type="caution">
    <text evidence="2">The sequence shown here is derived from an EMBL/GenBank/DDBJ whole genome shotgun (WGS) entry which is preliminary data.</text>
</comment>
<gene>
    <name evidence="2" type="ORF">Baya_9733</name>
</gene>
<dbReference type="Proteomes" id="UP000319801">
    <property type="component" value="Unassembled WGS sequence"/>
</dbReference>
<evidence type="ECO:0000256" key="1">
    <source>
        <dbReference type="SAM" id="MobiDB-lite"/>
    </source>
</evidence>
<accession>A0A556UFN0</accession>
<protein>
    <submittedName>
        <fullName evidence="2">Protein piccolo</fullName>
    </submittedName>
</protein>
<organism evidence="2 3">
    <name type="scientific">Bagarius yarrelli</name>
    <name type="common">Goonch</name>
    <name type="synonym">Bagrus yarrelli</name>
    <dbReference type="NCBI Taxonomy" id="175774"/>
    <lineage>
        <taxon>Eukaryota</taxon>
        <taxon>Metazoa</taxon>
        <taxon>Chordata</taxon>
        <taxon>Craniata</taxon>
        <taxon>Vertebrata</taxon>
        <taxon>Euteleostomi</taxon>
        <taxon>Actinopterygii</taxon>
        <taxon>Neopterygii</taxon>
        <taxon>Teleostei</taxon>
        <taxon>Ostariophysi</taxon>
        <taxon>Siluriformes</taxon>
        <taxon>Sisoridae</taxon>
        <taxon>Sisorinae</taxon>
        <taxon>Bagarius</taxon>
    </lineage>
</organism>
<dbReference type="OrthoDB" id="8963296at2759"/>
<reference evidence="2 3" key="1">
    <citation type="journal article" date="2019" name="Genome Biol. Evol.">
        <title>Whole-Genome Sequencing of the Giant Devil Catfish, Bagarius yarrelli.</title>
        <authorList>
            <person name="Jiang W."/>
            <person name="Lv Y."/>
            <person name="Cheng L."/>
            <person name="Yang K."/>
            <person name="Chao B."/>
            <person name="Wang X."/>
            <person name="Li Y."/>
            <person name="Pan X."/>
            <person name="You X."/>
            <person name="Zhang Y."/>
            <person name="Yang J."/>
            <person name="Li J."/>
            <person name="Zhang X."/>
            <person name="Liu S."/>
            <person name="Sun C."/>
            <person name="Yang J."/>
            <person name="Shi Q."/>
        </authorList>
    </citation>
    <scope>NUCLEOTIDE SEQUENCE [LARGE SCALE GENOMIC DNA]</scope>
    <source>
        <strain evidence="2">JWS20170419001</strain>
        <tissue evidence="2">Muscle</tissue>
    </source>
</reference>
<dbReference type="EMBL" id="VCAZ01000070">
    <property type="protein sequence ID" value="TSO77766.1"/>
    <property type="molecule type" value="Genomic_DNA"/>
</dbReference>
<feature type="compositionally biased region" description="Basic and acidic residues" evidence="1">
    <location>
        <begin position="77"/>
        <end position="89"/>
    </location>
</feature>
<feature type="region of interest" description="Disordered" evidence="1">
    <location>
        <begin position="75"/>
        <end position="180"/>
    </location>
</feature>
<proteinExistence type="predicted"/>
<evidence type="ECO:0000313" key="2">
    <source>
        <dbReference type="EMBL" id="TSO77766.1"/>
    </source>
</evidence>
<name>A0A556UFN0_BAGYA</name>
<dbReference type="AlphaFoldDB" id="A0A556UFN0"/>
<evidence type="ECO:0000313" key="3">
    <source>
        <dbReference type="Proteomes" id="UP000319801"/>
    </source>
</evidence>
<sequence>MTARVRCDPSGFSVDRFTTCQLGNTCLPINQLPWVISSTAVLNLNWISEQVDRQTADEQACDVCLEEGISQTLAEGARMEEPSLSDKPETAYLEPAKPQPQFKIADKPQTAQFKPVKPQPQFKMADKPQTAHLEPVKPQPQFKMADKPQTAHLEPVKPQPQFKIANKPETAHLKPAKTQA</sequence>